<keyword evidence="1" id="KW-0732">Signal</keyword>
<dbReference type="InterPro" id="IPR018392">
    <property type="entry name" value="LysM"/>
</dbReference>
<dbReference type="Pfam" id="PF01476">
    <property type="entry name" value="LysM"/>
    <property type="match status" value="1"/>
</dbReference>
<dbReference type="CDD" id="cd00118">
    <property type="entry name" value="LysM"/>
    <property type="match status" value="1"/>
</dbReference>
<reference evidence="3 4" key="1">
    <citation type="submission" date="2019-04" db="EMBL/GenBank/DDBJ databases">
        <authorList>
            <consortium name="DOE Joint Genome Institute"/>
            <person name="Mondo S."/>
            <person name="Kjaerbolling I."/>
            <person name="Vesth T."/>
            <person name="Frisvad J.C."/>
            <person name="Nybo J.L."/>
            <person name="Theobald S."/>
            <person name="Kildgaard S."/>
            <person name="Isbrandt T."/>
            <person name="Kuo A."/>
            <person name="Sato A."/>
            <person name="Lyhne E.K."/>
            <person name="Kogle M.E."/>
            <person name="Wiebenga A."/>
            <person name="Kun R.S."/>
            <person name="Lubbers R.J."/>
            <person name="Makela M.R."/>
            <person name="Barry K."/>
            <person name="Chovatia M."/>
            <person name="Clum A."/>
            <person name="Daum C."/>
            <person name="Haridas S."/>
            <person name="He G."/>
            <person name="LaButti K."/>
            <person name="Lipzen A."/>
            <person name="Riley R."/>
            <person name="Salamov A."/>
            <person name="Simmons B.A."/>
            <person name="Magnuson J.K."/>
            <person name="Henrissat B."/>
            <person name="Mortensen U.H."/>
            <person name="Larsen T.O."/>
            <person name="Devries R.P."/>
            <person name="Grigoriev I.V."/>
            <person name="Machida M."/>
            <person name="Baker S.E."/>
            <person name="Andersen M.R."/>
            <person name="Cantor M.N."/>
            <person name="Hua S.X."/>
        </authorList>
    </citation>
    <scope>NUCLEOTIDE SEQUENCE [LARGE SCALE GENOMIC DNA]</scope>
    <source>
        <strain evidence="3 4">CBS 119388</strain>
    </source>
</reference>
<protein>
    <recommendedName>
        <fullName evidence="2">LysM domain-containing protein</fullName>
    </recommendedName>
</protein>
<evidence type="ECO:0000256" key="1">
    <source>
        <dbReference type="SAM" id="SignalP"/>
    </source>
</evidence>
<name>A0A5N7D643_9EURO</name>
<dbReference type="InterPro" id="IPR036779">
    <property type="entry name" value="LysM_dom_sf"/>
</dbReference>
<organism evidence="3 4">
    <name type="scientific">Aspergillus pseudonomiae</name>
    <dbReference type="NCBI Taxonomy" id="1506151"/>
    <lineage>
        <taxon>Eukaryota</taxon>
        <taxon>Fungi</taxon>
        <taxon>Dikarya</taxon>
        <taxon>Ascomycota</taxon>
        <taxon>Pezizomycotina</taxon>
        <taxon>Eurotiomycetes</taxon>
        <taxon>Eurotiomycetidae</taxon>
        <taxon>Eurotiales</taxon>
        <taxon>Aspergillaceae</taxon>
        <taxon>Aspergillus</taxon>
        <taxon>Aspergillus subgen. Circumdati</taxon>
    </lineage>
</organism>
<accession>A0A5N7D643</accession>
<dbReference type="OrthoDB" id="2107166at2759"/>
<dbReference type="AlphaFoldDB" id="A0A5N7D643"/>
<gene>
    <name evidence="3" type="ORF">BDV37DRAFT_285283</name>
</gene>
<dbReference type="EMBL" id="ML736795">
    <property type="protein sequence ID" value="KAE8401880.1"/>
    <property type="molecule type" value="Genomic_DNA"/>
</dbReference>
<sequence length="230" mass="24980">MKSSFILAAMATFITLVITASATCDPTALNTTTYYYPITEANTTVFDIARITRRGVCDIGRQSLMADVTIRPNVGETFIIPGEVCYPDNTSCLLSRNATNTCIVGGPRLYYTVNGDTYEKIALRLNITVDALMGDMGMVGGTKATDELPVGRFIKVPLCENTTCVIKPYSFSWGVYKDLAEEFGTTVGQIMMLSPTYNYSSLAFTSGGTFPPINILMNCTQPGKNVTVLD</sequence>
<dbReference type="Proteomes" id="UP000325579">
    <property type="component" value="Unassembled WGS sequence"/>
</dbReference>
<evidence type="ECO:0000259" key="2">
    <source>
        <dbReference type="Pfam" id="PF01476"/>
    </source>
</evidence>
<evidence type="ECO:0000313" key="3">
    <source>
        <dbReference type="EMBL" id="KAE8401880.1"/>
    </source>
</evidence>
<feature type="chain" id="PRO_5024898884" description="LysM domain-containing protein" evidence="1">
    <location>
        <begin position="23"/>
        <end position="230"/>
    </location>
</feature>
<keyword evidence="4" id="KW-1185">Reference proteome</keyword>
<feature type="signal peptide" evidence="1">
    <location>
        <begin position="1"/>
        <end position="22"/>
    </location>
</feature>
<dbReference type="RefSeq" id="XP_031939199.1">
    <property type="nucleotide sequence ID" value="XM_032087687.1"/>
</dbReference>
<dbReference type="GeneID" id="43672378"/>
<feature type="domain" description="LysM" evidence="2">
    <location>
        <begin position="113"/>
        <end position="156"/>
    </location>
</feature>
<dbReference type="Gene3D" id="3.10.350.10">
    <property type="entry name" value="LysM domain"/>
    <property type="match status" value="1"/>
</dbReference>
<evidence type="ECO:0000313" key="4">
    <source>
        <dbReference type="Proteomes" id="UP000325579"/>
    </source>
</evidence>
<proteinExistence type="predicted"/>